<dbReference type="InterPro" id="IPR050300">
    <property type="entry name" value="GDXG_lipolytic_enzyme"/>
</dbReference>
<dbReference type="Pfam" id="PF20434">
    <property type="entry name" value="BD-FAE"/>
    <property type="match status" value="1"/>
</dbReference>
<evidence type="ECO:0000313" key="4">
    <source>
        <dbReference type="Proteomes" id="UP000252893"/>
    </source>
</evidence>
<dbReference type="AlphaFoldDB" id="A0A366E351"/>
<dbReference type="RefSeq" id="WP_113944350.1">
    <property type="nucleotide sequence ID" value="NZ_JBHEEG010000004.1"/>
</dbReference>
<evidence type="ECO:0000313" key="3">
    <source>
        <dbReference type="EMBL" id="RBO95838.1"/>
    </source>
</evidence>
<organism evidence="3 4">
    <name type="scientific">Pseudochrobactrum asaccharolyticum</name>
    <dbReference type="NCBI Taxonomy" id="354351"/>
    <lineage>
        <taxon>Bacteria</taxon>
        <taxon>Pseudomonadati</taxon>
        <taxon>Pseudomonadota</taxon>
        <taxon>Alphaproteobacteria</taxon>
        <taxon>Hyphomicrobiales</taxon>
        <taxon>Brucellaceae</taxon>
        <taxon>Pseudochrobactrum</taxon>
    </lineage>
</organism>
<evidence type="ECO:0000256" key="1">
    <source>
        <dbReference type="ARBA" id="ARBA00022801"/>
    </source>
</evidence>
<sequence>MYDRHISDWDNAYANGIHIVGGDQWGDIWKQRSEQFRLAKLAVQRAYLDVPYGEKPRNIYDLFMPEGEAMGLVVFIHGGFWTETDKSYWSYLANGSVEHGFAVAMPSYTLCPEATLSGIAAEVAQAIEHAAARISGPVYLAGHSAGGQLACRMMTVSGPLSPLTRQRIRHVLSISGLHDLRPLMQTEMNASLHIDEDEALAESPALLRPCEATRLTCWYGSNERPEFIRQSKLLANIWLGLGATTTCIEEMDKHHFDVLDGLSDPSHPLIKRFLFSE</sequence>
<evidence type="ECO:0000259" key="2">
    <source>
        <dbReference type="Pfam" id="PF20434"/>
    </source>
</evidence>
<keyword evidence="1 3" id="KW-0378">Hydrolase</keyword>
<dbReference type="PANTHER" id="PTHR48081:SF33">
    <property type="entry name" value="KYNURENINE FORMAMIDASE"/>
    <property type="match status" value="1"/>
</dbReference>
<accession>A0A366E351</accession>
<dbReference type="SUPFAM" id="SSF53474">
    <property type="entry name" value="alpha/beta-Hydrolases"/>
    <property type="match status" value="1"/>
</dbReference>
<reference evidence="3 4" key="1">
    <citation type="submission" date="2018-06" db="EMBL/GenBank/DDBJ databases">
        <title>Genomic Encyclopedia of Type Strains, Phase IV (KMG-IV): sequencing the most valuable type-strain genomes for metagenomic binning, comparative biology and taxonomic classification.</title>
        <authorList>
            <person name="Goeker M."/>
        </authorList>
    </citation>
    <scope>NUCLEOTIDE SEQUENCE [LARGE SCALE GENOMIC DNA]</scope>
    <source>
        <strain evidence="3 4">DSM 25619</strain>
    </source>
</reference>
<name>A0A366E351_9HYPH</name>
<dbReference type="GO" id="GO:0016787">
    <property type="term" value="F:hydrolase activity"/>
    <property type="evidence" value="ECO:0007669"/>
    <property type="project" value="UniProtKB-KW"/>
</dbReference>
<dbReference type="Proteomes" id="UP000252893">
    <property type="component" value="Unassembled WGS sequence"/>
</dbReference>
<gene>
    <name evidence="3" type="ORF">DFR47_103402</name>
</gene>
<protein>
    <submittedName>
        <fullName evidence="3">Alpha/beta hydrolase family protein</fullName>
    </submittedName>
</protein>
<proteinExistence type="predicted"/>
<comment type="caution">
    <text evidence="3">The sequence shown here is derived from an EMBL/GenBank/DDBJ whole genome shotgun (WGS) entry which is preliminary data.</text>
</comment>
<dbReference type="InterPro" id="IPR049492">
    <property type="entry name" value="BD-FAE-like_dom"/>
</dbReference>
<keyword evidence="4" id="KW-1185">Reference proteome</keyword>
<dbReference type="EMBL" id="QNRH01000003">
    <property type="protein sequence ID" value="RBO95838.1"/>
    <property type="molecule type" value="Genomic_DNA"/>
</dbReference>
<dbReference type="InterPro" id="IPR029058">
    <property type="entry name" value="AB_hydrolase_fold"/>
</dbReference>
<dbReference type="OrthoDB" id="9771666at2"/>
<dbReference type="Gene3D" id="3.40.50.1820">
    <property type="entry name" value="alpha/beta hydrolase"/>
    <property type="match status" value="1"/>
</dbReference>
<feature type="domain" description="BD-FAE-like" evidence="2">
    <location>
        <begin position="61"/>
        <end position="185"/>
    </location>
</feature>
<dbReference type="PANTHER" id="PTHR48081">
    <property type="entry name" value="AB HYDROLASE SUPERFAMILY PROTEIN C4A8.06C"/>
    <property type="match status" value="1"/>
</dbReference>